<dbReference type="HOGENOM" id="CLU_472557_0_0_1"/>
<name>A0A0D0C9Z0_9AGAR</name>
<accession>A0A0D0C9Z0</accession>
<sequence>MYHDFPACIVCESSKTKLHVVPSADFIDVPDLKACKDLLTMKSRFNDANIPSFSAEERVELDSQIGKADDAVSSMRARRMRLVKMLDYWKDPSTFPASFPFPALIDETKNGRRCPVCQLLLDSDTGRDFSLYPQLFTNLPSSKPGRGSVSPVERSEVDSFIARANQEIQKYTESITQLVHQCMQLKEIQDLYISLSSPIRNLPPDILIEIFKHVITSKPTRFINRAFQSTPNWLGPIFGLTWVCSWWREIILSHRALWSRAEIFLIFIYDITNVKEVFRKCLLRAGSETPLYLTLNLSQAAQTFDTSEVLEFLGGEYAGRWKELEIDMDYLENVAPTLDALCAHSSWDNATAVERLTVRFHAPNVQDLPGIFQKASPLPRKFPRLRYLEIPHLYTSDILDLGNLQVLNILGDYHIDGPGALSLVVLFEKCPQLKKLSLGRILRAEREGRGNEFSVTLKDPLVHTSLSALSINCVDDRCGNSARFGGIWELIRLPNLEDLSVSVQASKWENVEGFMDGLKRVLIDSGCVLRKMSLDLGPFLGDGNGAIGDSFLQGLNIKGDEGGLTLATWAESRSSQP</sequence>
<evidence type="ECO:0000313" key="1">
    <source>
        <dbReference type="EMBL" id="KIK59289.1"/>
    </source>
</evidence>
<dbReference type="EMBL" id="KN834780">
    <property type="protein sequence ID" value="KIK59289.1"/>
    <property type="molecule type" value="Genomic_DNA"/>
</dbReference>
<proteinExistence type="predicted"/>
<protein>
    <recommendedName>
        <fullName evidence="3">F-box domain-containing protein</fullName>
    </recommendedName>
</protein>
<keyword evidence="2" id="KW-1185">Reference proteome</keyword>
<dbReference type="OrthoDB" id="2918363at2759"/>
<evidence type="ECO:0008006" key="3">
    <source>
        <dbReference type="Google" id="ProtNLM"/>
    </source>
</evidence>
<reference evidence="1 2" key="1">
    <citation type="submission" date="2014-04" db="EMBL/GenBank/DDBJ databases">
        <title>Evolutionary Origins and Diversification of the Mycorrhizal Mutualists.</title>
        <authorList>
            <consortium name="DOE Joint Genome Institute"/>
            <consortium name="Mycorrhizal Genomics Consortium"/>
            <person name="Kohler A."/>
            <person name="Kuo A."/>
            <person name="Nagy L.G."/>
            <person name="Floudas D."/>
            <person name="Copeland A."/>
            <person name="Barry K.W."/>
            <person name="Cichocki N."/>
            <person name="Veneault-Fourrey C."/>
            <person name="LaButti K."/>
            <person name="Lindquist E.A."/>
            <person name="Lipzen A."/>
            <person name="Lundell T."/>
            <person name="Morin E."/>
            <person name="Murat C."/>
            <person name="Riley R."/>
            <person name="Ohm R."/>
            <person name="Sun H."/>
            <person name="Tunlid A."/>
            <person name="Henrissat B."/>
            <person name="Grigoriev I.V."/>
            <person name="Hibbett D.S."/>
            <person name="Martin F."/>
        </authorList>
    </citation>
    <scope>NUCLEOTIDE SEQUENCE [LARGE SCALE GENOMIC DNA]</scope>
    <source>
        <strain evidence="1 2">FD-317 M1</strain>
    </source>
</reference>
<organism evidence="1 2">
    <name type="scientific">Collybiopsis luxurians FD-317 M1</name>
    <dbReference type="NCBI Taxonomy" id="944289"/>
    <lineage>
        <taxon>Eukaryota</taxon>
        <taxon>Fungi</taxon>
        <taxon>Dikarya</taxon>
        <taxon>Basidiomycota</taxon>
        <taxon>Agaricomycotina</taxon>
        <taxon>Agaricomycetes</taxon>
        <taxon>Agaricomycetidae</taxon>
        <taxon>Agaricales</taxon>
        <taxon>Marasmiineae</taxon>
        <taxon>Omphalotaceae</taxon>
        <taxon>Collybiopsis</taxon>
        <taxon>Collybiopsis luxurians</taxon>
    </lineage>
</organism>
<gene>
    <name evidence="1" type="ORF">GYMLUDRAFT_245364</name>
</gene>
<dbReference type="AlphaFoldDB" id="A0A0D0C9Z0"/>
<dbReference type="SUPFAM" id="SSF52047">
    <property type="entry name" value="RNI-like"/>
    <property type="match status" value="1"/>
</dbReference>
<dbReference type="Proteomes" id="UP000053593">
    <property type="component" value="Unassembled WGS sequence"/>
</dbReference>
<evidence type="ECO:0000313" key="2">
    <source>
        <dbReference type="Proteomes" id="UP000053593"/>
    </source>
</evidence>